<organism evidence="1 2">
    <name type="scientific">Ditylenchus dipsaci</name>
    <dbReference type="NCBI Taxonomy" id="166011"/>
    <lineage>
        <taxon>Eukaryota</taxon>
        <taxon>Metazoa</taxon>
        <taxon>Ecdysozoa</taxon>
        <taxon>Nematoda</taxon>
        <taxon>Chromadorea</taxon>
        <taxon>Rhabditida</taxon>
        <taxon>Tylenchina</taxon>
        <taxon>Tylenchomorpha</taxon>
        <taxon>Sphaerularioidea</taxon>
        <taxon>Anguinidae</taxon>
        <taxon>Anguininae</taxon>
        <taxon>Ditylenchus</taxon>
    </lineage>
</organism>
<name>A0A915CM07_9BILA</name>
<accession>A0A915CM07</accession>
<proteinExistence type="predicted"/>
<protein>
    <submittedName>
        <fullName evidence="2">Uncharacterized protein</fullName>
    </submittedName>
</protein>
<dbReference type="Proteomes" id="UP000887574">
    <property type="component" value="Unplaced"/>
</dbReference>
<dbReference type="WBParaSite" id="jg1040">
    <property type="protein sequence ID" value="jg1040"/>
    <property type="gene ID" value="jg1040"/>
</dbReference>
<reference evidence="2" key="1">
    <citation type="submission" date="2022-11" db="UniProtKB">
        <authorList>
            <consortium name="WormBaseParasite"/>
        </authorList>
    </citation>
    <scope>IDENTIFICATION</scope>
</reference>
<keyword evidence="1" id="KW-1185">Reference proteome</keyword>
<evidence type="ECO:0000313" key="1">
    <source>
        <dbReference type="Proteomes" id="UP000887574"/>
    </source>
</evidence>
<evidence type="ECO:0000313" key="2">
    <source>
        <dbReference type="WBParaSite" id="jg1040"/>
    </source>
</evidence>
<dbReference type="AlphaFoldDB" id="A0A915CM07"/>
<sequence>MNVQQMSSSLMPSVFCSLSKLAGCSSLVLVLLLLIIGDLSHAFYILENPEASFGGRAIAVRGKRNYPLEEPEQSAFLVEWVEPGEMPLLQQNQPMQLQIDQDNVGNDGREQVYVIEEPETDDQRQLVLVPEGRQPNGFKYQVGMDGGRLMKRSSPQQMENVDQSVWLAYPSKNAPQEDESTEAMLDELLLKMAAEVEKERQESEKSEALQRLIAEAMYQQKAQQMQADQMDYLQREQQLKESLRSKRSQPATDLSTAYELANEYGQALLPEDIEGAFQLSNGQPTEFLMPTGADWDKSNDDRFQLVRGKRGSPAGYQLVMIP</sequence>